<feature type="transmembrane region" description="Helical" evidence="1">
    <location>
        <begin position="115"/>
        <end position="136"/>
    </location>
</feature>
<dbReference type="OrthoDB" id="9838561at2"/>
<dbReference type="RefSeq" id="WP_151124554.1">
    <property type="nucleotide sequence ID" value="NZ_CP088081.1"/>
</dbReference>
<gene>
    <name evidence="2" type="ORF">F7Q92_12990</name>
</gene>
<proteinExistence type="predicted"/>
<evidence type="ECO:0000256" key="1">
    <source>
        <dbReference type="SAM" id="Phobius"/>
    </source>
</evidence>
<keyword evidence="1" id="KW-0812">Transmembrane</keyword>
<protein>
    <submittedName>
        <fullName evidence="2">Uncharacterized protein</fullName>
    </submittedName>
</protein>
<dbReference type="Proteomes" id="UP000430120">
    <property type="component" value="Unassembled WGS sequence"/>
</dbReference>
<organism evidence="2 3">
    <name type="scientific">Ideonella dechloratans</name>
    <dbReference type="NCBI Taxonomy" id="36863"/>
    <lineage>
        <taxon>Bacteria</taxon>
        <taxon>Pseudomonadati</taxon>
        <taxon>Pseudomonadota</taxon>
        <taxon>Betaproteobacteria</taxon>
        <taxon>Burkholderiales</taxon>
        <taxon>Sphaerotilaceae</taxon>
        <taxon>Ideonella</taxon>
    </lineage>
</organism>
<keyword evidence="3" id="KW-1185">Reference proteome</keyword>
<evidence type="ECO:0000313" key="2">
    <source>
        <dbReference type="EMBL" id="KAB0580841.1"/>
    </source>
</evidence>
<dbReference type="EMBL" id="VZPB01000029">
    <property type="protein sequence ID" value="KAB0580841.1"/>
    <property type="molecule type" value="Genomic_DNA"/>
</dbReference>
<comment type="caution">
    <text evidence="2">The sequence shown here is derived from an EMBL/GenBank/DDBJ whole genome shotgun (WGS) entry which is preliminary data.</text>
</comment>
<keyword evidence="1" id="KW-1133">Transmembrane helix</keyword>
<accession>A0A643FB61</accession>
<sequence>MLMQLLRHVHYKSVGMAMMVTLLLDGLSGILLTLFMGRKALTPGADHADLQQAFEAVVQEPSYLGASLLLGSATTVLGGYLAARMAGRLPYLNAAAYGALGLILMVLMGSPDSPWWFTLLGLLSTVPLALVGGHAAKRQGGAAGGSAPRA</sequence>
<feature type="transmembrane region" description="Helical" evidence="1">
    <location>
        <begin position="63"/>
        <end position="83"/>
    </location>
</feature>
<dbReference type="AlphaFoldDB" id="A0A643FB61"/>
<keyword evidence="1" id="KW-0472">Membrane</keyword>
<feature type="transmembrane region" description="Helical" evidence="1">
    <location>
        <begin position="90"/>
        <end position="109"/>
    </location>
</feature>
<evidence type="ECO:0000313" key="3">
    <source>
        <dbReference type="Proteomes" id="UP000430120"/>
    </source>
</evidence>
<name>A0A643FB61_IDEDE</name>
<feature type="transmembrane region" description="Helical" evidence="1">
    <location>
        <begin position="12"/>
        <end position="36"/>
    </location>
</feature>
<reference evidence="2 3" key="1">
    <citation type="submission" date="2019-09" db="EMBL/GenBank/DDBJ databases">
        <title>Draft genome sequences of 48 bacterial type strains from the CCUG.</title>
        <authorList>
            <person name="Tunovic T."/>
            <person name="Pineiro-Iglesias B."/>
            <person name="Unosson C."/>
            <person name="Inganas E."/>
            <person name="Ohlen M."/>
            <person name="Cardew S."/>
            <person name="Jensie-Markopoulos S."/>
            <person name="Salva-Serra F."/>
            <person name="Jaen-Luchoro D."/>
            <person name="Karlsson R."/>
            <person name="Svensson-Stadler L."/>
            <person name="Chun J."/>
            <person name="Moore E."/>
        </authorList>
    </citation>
    <scope>NUCLEOTIDE SEQUENCE [LARGE SCALE GENOMIC DNA]</scope>
    <source>
        <strain evidence="2 3">CCUG 30977</strain>
    </source>
</reference>